<evidence type="ECO:0000313" key="5">
    <source>
        <dbReference type="EMBL" id="CAB4578014.1"/>
    </source>
</evidence>
<evidence type="ECO:0000256" key="3">
    <source>
        <dbReference type="ARBA" id="ARBA00023163"/>
    </source>
</evidence>
<dbReference type="SMART" id="SM00420">
    <property type="entry name" value="HTH_DEOR"/>
    <property type="match status" value="1"/>
</dbReference>
<gene>
    <name evidence="5" type="ORF">UFOPK1684_01177</name>
    <name evidence="6" type="ORF">UFOPK2158_01010</name>
</gene>
<organism evidence="6">
    <name type="scientific">freshwater metagenome</name>
    <dbReference type="NCBI Taxonomy" id="449393"/>
    <lineage>
        <taxon>unclassified sequences</taxon>
        <taxon>metagenomes</taxon>
        <taxon>ecological metagenomes</taxon>
    </lineage>
</organism>
<sequence length="271" mass="29202">MDVQIERRKLLAKERKQKILEWVAAEEAIDFASLAKFLDVSIMTVRRDVQNLVDQGYMTLTRGGASAQLSRSLDILVNPRASDSSVAKARIGEFAARNMTAGDVIFVGTGSTTAQFIQFLNPDQNLTVITPSLPHASFLASRGVRVISTGGLVATDDLAQSGSIAAWSISRYNANMAVIGAHGISRKTGLSEVNPEIAELNRLLAENADKTWVLADLSKAGVKSPFHTLELEGVHTIVTTHDGVDLFEFEVAGMCQVMSAPLSPFSFQGNP</sequence>
<protein>
    <submittedName>
        <fullName evidence="6">Unannotated protein</fullName>
    </submittedName>
</protein>
<dbReference type="EMBL" id="CAEZVY010000108">
    <property type="protein sequence ID" value="CAB4647646.1"/>
    <property type="molecule type" value="Genomic_DNA"/>
</dbReference>
<dbReference type="GO" id="GO:0003700">
    <property type="term" value="F:DNA-binding transcription factor activity"/>
    <property type="evidence" value="ECO:0007669"/>
    <property type="project" value="InterPro"/>
</dbReference>
<dbReference type="Gene3D" id="3.40.50.1360">
    <property type="match status" value="1"/>
</dbReference>
<accession>A0A6J6KEV4</accession>
<dbReference type="InterPro" id="IPR050313">
    <property type="entry name" value="Carb_Metab_HTH_regulators"/>
</dbReference>
<dbReference type="Pfam" id="PF08220">
    <property type="entry name" value="HTH_DeoR"/>
    <property type="match status" value="1"/>
</dbReference>
<keyword evidence="3" id="KW-0804">Transcription</keyword>
<evidence type="ECO:0000313" key="6">
    <source>
        <dbReference type="EMBL" id="CAB4647646.1"/>
    </source>
</evidence>
<dbReference type="InterPro" id="IPR018356">
    <property type="entry name" value="Tscrpt_reg_HTH_DeoR_CS"/>
</dbReference>
<evidence type="ECO:0000259" key="4">
    <source>
        <dbReference type="PROSITE" id="PS51000"/>
    </source>
</evidence>
<dbReference type="SMART" id="SM01134">
    <property type="entry name" value="DeoRC"/>
    <property type="match status" value="1"/>
</dbReference>
<dbReference type="SUPFAM" id="SSF100950">
    <property type="entry name" value="NagB/RpiA/CoA transferase-like"/>
    <property type="match status" value="1"/>
</dbReference>
<dbReference type="PRINTS" id="PR00037">
    <property type="entry name" value="HTHLACR"/>
</dbReference>
<dbReference type="InterPro" id="IPR036390">
    <property type="entry name" value="WH_DNA-bd_sf"/>
</dbReference>
<dbReference type="InterPro" id="IPR037171">
    <property type="entry name" value="NagB/RpiA_transferase-like"/>
</dbReference>
<dbReference type="EMBL" id="CAEZTM010000063">
    <property type="protein sequence ID" value="CAB4578014.1"/>
    <property type="molecule type" value="Genomic_DNA"/>
</dbReference>
<dbReference type="SUPFAM" id="SSF46785">
    <property type="entry name" value="Winged helix' DNA-binding domain"/>
    <property type="match status" value="1"/>
</dbReference>
<dbReference type="InterPro" id="IPR014036">
    <property type="entry name" value="DeoR-like_C"/>
</dbReference>
<dbReference type="PANTHER" id="PTHR30363:SF44">
    <property type="entry name" value="AGA OPERON TRANSCRIPTIONAL REPRESSOR-RELATED"/>
    <property type="match status" value="1"/>
</dbReference>
<dbReference type="PANTHER" id="PTHR30363">
    <property type="entry name" value="HTH-TYPE TRANSCRIPTIONAL REGULATOR SRLR-RELATED"/>
    <property type="match status" value="1"/>
</dbReference>
<dbReference type="GO" id="GO:0003677">
    <property type="term" value="F:DNA binding"/>
    <property type="evidence" value="ECO:0007669"/>
    <property type="project" value="UniProtKB-KW"/>
</dbReference>
<dbReference type="AlphaFoldDB" id="A0A6J6KEV4"/>
<dbReference type="Pfam" id="PF00455">
    <property type="entry name" value="DeoRC"/>
    <property type="match status" value="1"/>
</dbReference>
<name>A0A6J6KEV4_9ZZZZ</name>
<feature type="domain" description="HTH deoR-type" evidence="4">
    <location>
        <begin position="12"/>
        <end position="67"/>
    </location>
</feature>
<evidence type="ECO:0000256" key="2">
    <source>
        <dbReference type="ARBA" id="ARBA00023125"/>
    </source>
</evidence>
<keyword evidence="2" id="KW-0238">DNA-binding</keyword>
<evidence type="ECO:0000256" key="1">
    <source>
        <dbReference type="ARBA" id="ARBA00023015"/>
    </source>
</evidence>
<dbReference type="InterPro" id="IPR001034">
    <property type="entry name" value="DeoR_HTH"/>
</dbReference>
<proteinExistence type="predicted"/>
<dbReference type="PROSITE" id="PS51000">
    <property type="entry name" value="HTH_DEOR_2"/>
    <property type="match status" value="1"/>
</dbReference>
<dbReference type="PROSITE" id="PS00894">
    <property type="entry name" value="HTH_DEOR_1"/>
    <property type="match status" value="1"/>
</dbReference>
<dbReference type="Gene3D" id="1.10.10.10">
    <property type="entry name" value="Winged helix-like DNA-binding domain superfamily/Winged helix DNA-binding domain"/>
    <property type="match status" value="1"/>
</dbReference>
<reference evidence="6" key="1">
    <citation type="submission" date="2020-05" db="EMBL/GenBank/DDBJ databases">
        <authorList>
            <person name="Chiriac C."/>
            <person name="Salcher M."/>
            <person name="Ghai R."/>
            <person name="Kavagutti S V."/>
        </authorList>
    </citation>
    <scope>NUCLEOTIDE SEQUENCE</scope>
</reference>
<keyword evidence="1" id="KW-0805">Transcription regulation</keyword>
<dbReference type="InterPro" id="IPR036388">
    <property type="entry name" value="WH-like_DNA-bd_sf"/>
</dbReference>